<dbReference type="HOGENOM" id="CLU_111973_3_0_5"/>
<name>F8BVT9_AFIC5</name>
<dbReference type="AlphaFoldDB" id="F8BVT9"/>
<feature type="domain" description="T6SS Transcription factor RovC-like DNA binding" evidence="1">
    <location>
        <begin position="141"/>
        <end position="241"/>
    </location>
</feature>
<dbReference type="KEGG" id="ocg:OCA5_c04930"/>
<evidence type="ECO:0000313" key="2">
    <source>
        <dbReference type="EMBL" id="AEI05217.1"/>
    </source>
</evidence>
<dbReference type="OrthoDB" id="7261891at2"/>
<organism evidence="2 3">
    <name type="scientific">Afipia carboxidovorans (strain ATCC 49405 / DSM 1227 / KCTC 32145 / OM5)</name>
    <name type="common">Oligotropha carboxidovorans</name>
    <dbReference type="NCBI Taxonomy" id="504832"/>
    <lineage>
        <taxon>Bacteria</taxon>
        <taxon>Pseudomonadati</taxon>
        <taxon>Pseudomonadota</taxon>
        <taxon>Alphaproteobacteria</taxon>
        <taxon>Hyphomicrobiales</taxon>
        <taxon>Nitrobacteraceae</taxon>
        <taxon>Afipia</taxon>
    </lineage>
</organism>
<proteinExistence type="predicted"/>
<gene>
    <name evidence="2" type="ordered locus">OCA5_c04930</name>
</gene>
<dbReference type="STRING" id="504832.OCA5_c04930"/>
<dbReference type="Pfam" id="PF10074">
    <property type="entry name" value="RovC_DNA-bd"/>
    <property type="match status" value="1"/>
</dbReference>
<dbReference type="InterPro" id="IPR018754">
    <property type="entry name" value="RovC-like_DNA-bd"/>
</dbReference>
<keyword evidence="3" id="KW-1185">Reference proteome</keyword>
<dbReference type="eggNOG" id="COG5419">
    <property type="taxonomic scope" value="Bacteria"/>
</dbReference>
<accession>F8BVT9</accession>
<dbReference type="Proteomes" id="UP000007730">
    <property type="component" value="Chromosome"/>
</dbReference>
<sequence length="247" mass="27855">MSIRNTFPPPASPGNISDATTTIIALSRTSPTSKTFRRSAWTNFPSVGGCDFPCDPENEPDRQALFWIPSLQPRAVELKPVEHRDGATEPIVTLARLDGVDLRHAVDGWHGVWKVDGVTHQFWLRNAAPDVPALYGSFDVMDAFHDLRCHAAQRLRRALCGRPPGRDFRAMPAQLRRFHVQSLRALDASQRGESYRGMAEILLGFRGSKEDWEGDPRKNQVRRLVSNGLKMMRSGYRVLLHYPIKSD</sequence>
<dbReference type="EMBL" id="CP002826">
    <property type="protein sequence ID" value="AEI05217.1"/>
    <property type="molecule type" value="Genomic_DNA"/>
</dbReference>
<evidence type="ECO:0000259" key="1">
    <source>
        <dbReference type="Pfam" id="PF10074"/>
    </source>
</evidence>
<reference evidence="2 3" key="1">
    <citation type="journal article" date="2011" name="J. Bacteriol.">
        <title>Complete genome sequences of the chemolithoautotrophic Oligotropha carboxidovorans strains OM4 and OM5.</title>
        <authorList>
            <person name="Volland S."/>
            <person name="Rachinger M."/>
            <person name="Strittmatter A."/>
            <person name="Daniel R."/>
            <person name="Gottschalk G."/>
            <person name="Meyer O."/>
        </authorList>
    </citation>
    <scope>NUCLEOTIDE SEQUENCE [LARGE SCALE GENOMIC DNA]</scope>
    <source>
        <strain evidence="3">ATCC 49405 / DSM 1227 / KCTC 32145 / OM5</strain>
    </source>
</reference>
<evidence type="ECO:0000313" key="3">
    <source>
        <dbReference type="Proteomes" id="UP000007730"/>
    </source>
</evidence>
<dbReference type="PATRIC" id="fig|504832.7.peg.518"/>
<protein>
    <recommendedName>
        <fullName evidence="1">T6SS Transcription factor RovC-like DNA binding domain-containing protein</fullName>
    </recommendedName>
</protein>